<reference evidence="5 6" key="1">
    <citation type="journal article" date="2018" name="PLoS Genet.">
        <title>Population sequencing reveals clonal diversity and ancestral inbreeding in the grapevine cultivar Chardonnay.</title>
        <authorList>
            <person name="Roach M.J."/>
            <person name="Johnson D.L."/>
            <person name="Bohlmann J."/>
            <person name="van Vuuren H.J."/>
            <person name="Jones S.J."/>
            <person name="Pretorius I.S."/>
            <person name="Schmidt S.A."/>
            <person name="Borneman A.R."/>
        </authorList>
    </citation>
    <scope>NUCLEOTIDE SEQUENCE [LARGE SCALE GENOMIC DNA]</scope>
    <source>
        <strain evidence="6">cv. Chardonnay</strain>
        <tissue evidence="5">Leaf</tissue>
    </source>
</reference>
<evidence type="ECO:0000256" key="1">
    <source>
        <dbReference type="ARBA" id="ARBA00022723"/>
    </source>
</evidence>
<dbReference type="PANTHER" id="PTHR47990">
    <property type="entry name" value="2-OXOGLUTARATE (2OG) AND FE(II)-DEPENDENT OXYGENASE SUPERFAMILY PROTEIN-RELATED"/>
    <property type="match status" value="1"/>
</dbReference>
<dbReference type="Gene3D" id="2.60.120.330">
    <property type="entry name" value="B-lactam Antibiotic, Isopenicillin N Synthase, Chain"/>
    <property type="match status" value="2"/>
</dbReference>
<dbReference type="InterPro" id="IPR005123">
    <property type="entry name" value="Oxoglu/Fe-dep_dioxygenase_dom"/>
</dbReference>
<evidence type="ECO:0000313" key="5">
    <source>
        <dbReference type="EMBL" id="RVX22433.1"/>
    </source>
</evidence>
<organism evidence="5 6">
    <name type="scientific">Vitis vinifera</name>
    <name type="common">Grape</name>
    <dbReference type="NCBI Taxonomy" id="29760"/>
    <lineage>
        <taxon>Eukaryota</taxon>
        <taxon>Viridiplantae</taxon>
        <taxon>Streptophyta</taxon>
        <taxon>Embryophyta</taxon>
        <taxon>Tracheophyta</taxon>
        <taxon>Spermatophyta</taxon>
        <taxon>Magnoliopsida</taxon>
        <taxon>eudicotyledons</taxon>
        <taxon>Gunneridae</taxon>
        <taxon>Pentapetalae</taxon>
        <taxon>rosids</taxon>
        <taxon>Vitales</taxon>
        <taxon>Vitaceae</taxon>
        <taxon>Viteae</taxon>
        <taxon>Vitis</taxon>
    </lineage>
</organism>
<keyword evidence="2 3" id="KW-0408">Iron</keyword>
<evidence type="ECO:0000313" key="6">
    <source>
        <dbReference type="Proteomes" id="UP000288805"/>
    </source>
</evidence>
<keyword evidence="1 3" id="KW-0479">Metal-binding</keyword>
<evidence type="ECO:0000256" key="2">
    <source>
        <dbReference type="ARBA" id="ARBA00023004"/>
    </source>
</evidence>
<dbReference type="PROSITE" id="PS51471">
    <property type="entry name" value="FE2OG_OXY"/>
    <property type="match status" value="1"/>
</dbReference>
<evidence type="ECO:0000256" key="3">
    <source>
        <dbReference type="RuleBase" id="RU003682"/>
    </source>
</evidence>
<proteinExistence type="inferred from homology"/>
<protein>
    <submittedName>
        <fullName evidence="5">Flavonol synthase/flavanone 3-hydroxylase</fullName>
    </submittedName>
</protein>
<dbReference type="GO" id="GO:0016491">
    <property type="term" value="F:oxidoreductase activity"/>
    <property type="evidence" value="ECO:0007669"/>
    <property type="project" value="UniProtKB-KW"/>
</dbReference>
<keyword evidence="3" id="KW-0560">Oxidoreductase</keyword>
<dbReference type="Proteomes" id="UP000288805">
    <property type="component" value="Unassembled WGS sequence"/>
</dbReference>
<accession>A0A438KMK2</accession>
<dbReference type="AlphaFoldDB" id="A0A438KMK2"/>
<dbReference type="GO" id="GO:0046872">
    <property type="term" value="F:metal ion binding"/>
    <property type="evidence" value="ECO:0007669"/>
    <property type="project" value="UniProtKB-KW"/>
</dbReference>
<dbReference type="Pfam" id="PF14226">
    <property type="entry name" value="DIOX_N"/>
    <property type="match status" value="1"/>
</dbReference>
<dbReference type="SUPFAM" id="SSF51197">
    <property type="entry name" value="Clavaminate synthase-like"/>
    <property type="match status" value="1"/>
</dbReference>
<comment type="similarity">
    <text evidence="3">Belongs to the iron/ascorbate-dependent oxidoreductase family.</text>
</comment>
<sequence length="269" mass="30528">MELKTVQAIAFSSMSAGIIPSEFIKQRVGMFQIVNHGIPSDVISNLQKVGKEFFELPQEEKELYAKSPDSKSIQGYGSKLQKEVEGKKAWVDHLFHNIWPPPAIDYQFWPKKPPTYRAANEEYAKWLQGVADKLFGRLSLGLGLGEDLALGVVAHTDMSAITILIPNEVQGLQVFRDDHWFDVKYISNALVIHVGDQLEILSNGKYKAVLHRTTVNKEKTRMSWPVFLEPPSDQVVGPLPQLVNEENPARYKTKKYSDYVYCKLNKIPQ</sequence>
<name>A0A438KMK2_VITVI</name>
<dbReference type="Pfam" id="PF03171">
    <property type="entry name" value="2OG-FeII_Oxy"/>
    <property type="match status" value="1"/>
</dbReference>
<gene>
    <name evidence="5" type="primary">FLS_5</name>
    <name evidence="5" type="ORF">CK203_012577</name>
</gene>
<dbReference type="InterPro" id="IPR044861">
    <property type="entry name" value="IPNS-like_FE2OG_OXY"/>
</dbReference>
<dbReference type="InterPro" id="IPR026992">
    <property type="entry name" value="DIOX_N"/>
</dbReference>
<comment type="caution">
    <text evidence="5">The sequence shown here is derived from an EMBL/GenBank/DDBJ whole genome shotgun (WGS) entry which is preliminary data.</text>
</comment>
<dbReference type="InterPro" id="IPR050231">
    <property type="entry name" value="Iron_ascorbate_oxido_reductase"/>
</dbReference>
<dbReference type="EMBL" id="QGNW01000003">
    <property type="protein sequence ID" value="RVX22433.1"/>
    <property type="molecule type" value="Genomic_DNA"/>
</dbReference>
<dbReference type="InterPro" id="IPR027443">
    <property type="entry name" value="IPNS-like_sf"/>
</dbReference>
<evidence type="ECO:0000259" key="4">
    <source>
        <dbReference type="PROSITE" id="PS51471"/>
    </source>
</evidence>
<feature type="domain" description="Fe2OG dioxygenase" evidence="4">
    <location>
        <begin position="136"/>
        <end position="230"/>
    </location>
</feature>